<dbReference type="Gene3D" id="2.40.160.50">
    <property type="entry name" value="membrane protein fhac: a member of the omp85/tpsb transporter family"/>
    <property type="match status" value="1"/>
</dbReference>
<proteinExistence type="predicted"/>
<name>A0A9X0YLD1_9FLAO</name>
<evidence type="ECO:0000313" key="2">
    <source>
        <dbReference type="EMBL" id="MDQ0333780.1"/>
    </source>
</evidence>
<dbReference type="EMBL" id="JAGGJQ010000002">
    <property type="protein sequence ID" value="MBP1839003.1"/>
    <property type="molecule type" value="Genomic_DNA"/>
</dbReference>
<organism evidence="1 3">
    <name type="scientific">Formosa algae</name>
    <dbReference type="NCBI Taxonomy" id="225843"/>
    <lineage>
        <taxon>Bacteria</taxon>
        <taxon>Pseudomonadati</taxon>
        <taxon>Bacteroidota</taxon>
        <taxon>Flavobacteriia</taxon>
        <taxon>Flavobacteriales</taxon>
        <taxon>Flavobacteriaceae</taxon>
        <taxon>Formosa</taxon>
    </lineage>
</organism>
<dbReference type="Proteomes" id="UP001138672">
    <property type="component" value="Unassembled WGS sequence"/>
</dbReference>
<comment type="caution">
    <text evidence="1">The sequence shown here is derived from an EMBL/GenBank/DDBJ whole genome shotgun (WGS) entry which is preliminary data.</text>
</comment>
<evidence type="ECO:0000313" key="1">
    <source>
        <dbReference type="EMBL" id="MBP1839003.1"/>
    </source>
</evidence>
<dbReference type="EMBL" id="JAUSUU010000001">
    <property type="protein sequence ID" value="MDQ0333780.1"/>
    <property type="molecule type" value="Genomic_DNA"/>
</dbReference>
<dbReference type="RefSeq" id="WP_232301645.1">
    <property type="nucleotide sequence ID" value="NZ_JAGGJQ010000002.1"/>
</dbReference>
<dbReference type="AlphaFoldDB" id="A0A9X0YLD1"/>
<gene>
    <name evidence="1" type="ORF">J2Z56_000909</name>
    <name evidence="2" type="ORF">J2Z57_000202</name>
</gene>
<accession>A0A9X0YLD1</accession>
<dbReference type="Proteomes" id="UP001231587">
    <property type="component" value="Unassembled WGS sequence"/>
</dbReference>
<reference evidence="1" key="1">
    <citation type="submission" date="2021-03" db="EMBL/GenBank/DDBJ databases">
        <title>Genomic Encyclopedia of Type Strains, Phase IV (KMG-IV): sequencing the most valuable type-strain genomes for metagenomic binning, comparative biology and taxonomic classification.</title>
        <authorList>
            <person name="Goeker M."/>
        </authorList>
    </citation>
    <scope>NUCLEOTIDE SEQUENCE</scope>
    <source>
        <strain evidence="1">DSM 15523</strain>
        <strain evidence="2 4">DSM 16476</strain>
    </source>
</reference>
<evidence type="ECO:0000313" key="4">
    <source>
        <dbReference type="Proteomes" id="UP001231587"/>
    </source>
</evidence>
<evidence type="ECO:0008006" key="5">
    <source>
        <dbReference type="Google" id="ProtNLM"/>
    </source>
</evidence>
<evidence type="ECO:0000313" key="3">
    <source>
        <dbReference type="Proteomes" id="UP001138672"/>
    </source>
</evidence>
<protein>
    <recommendedName>
        <fullName evidence="5">Haemolysin activator HlyB C-terminal domain-containing protein</fullName>
    </recommendedName>
</protein>
<sequence>MQNKILIFFIFLVATSNVLCQNLILNIHGETDKETTVLDSVGYLKNHKNYKSLANTIDTLAVQLNKLGYIEHLFEAPEKSNDSTVNAFVTLNKKYEYLYIRYNPHAIPSELLNSLDITTDNSNLQIKFINVEYTLGLLNAKLTENGLPFSTLQLEHIKIENDSVKAELITSQKDTPRHLDKIVIKGYEKFPKKFIKYYAKLKRGNLFNMDQIIEKTNTINTLTFANLIRDPEVLFTKDSTTLYIYVEKQKSNNFDGYIGFATNEDTNKLEFSGYIDMLFRNNLNYGETLKLLYRSDENEQKTFNINIDAPYIFNSPIGADLELNIFKKDSTFSTVDQSLKLYYQINTKHKAYLGISSTQSNNLLDESYSTSIDDYESTFYTTQYKYLNTNQDNSLLPTKSYADIELGFGSRTYEDTKENQILVQSELYHSFYLNHNNSIFTRVTSGYLQSENYLENELLYFGGINSIRGFEENSLTANMYGVLNLEYRYQLNSTIYINTITDFSYLENNVTEQKEKIIAIGVGFTLLTKAGILKLQYANGKTESQPFNIDNAKIHISITAQF</sequence>
<keyword evidence="4" id="KW-1185">Reference proteome</keyword>